<evidence type="ECO:0000313" key="3">
    <source>
        <dbReference type="Proteomes" id="UP001324380"/>
    </source>
</evidence>
<evidence type="ECO:0000259" key="1">
    <source>
        <dbReference type="Pfam" id="PF06452"/>
    </source>
</evidence>
<sequence length="383" mass="44274">MNTLPVFKKIKGLSLLKTGLIVFIVFGSGRLMAQDAFKGLENLFTIPQNYVVKHTAKAPAIDGDIDENIWQQAKWTADFTDIEGDLKPNPSLQTNIKMLWDDSCVYVAARLYDPHVWATLKNHDDIVFRDNDFELFVDPQNTTHSYYEIEVNAINTIFDLYLNKPYRNMGSAVPGWDAHGLRTAVKIQGTLNNPKDKDKGWTVEMAIPFKAINPGFKAASPQHGTLWRINFSRVEWDAEVKNGEYVKLKDTASGHDLPEHNWVWSPQGVINMHYPERWGYLLFSNHSADDVVFEMPYAEQQKKYLWLIYYRQKEWYKQKHEYAQTLKDLGIESGYDILKKFNNLQLESTKHQFMAFITEGEGSPTYTINQDGFVEPITNNHHE</sequence>
<dbReference type="PANTHER" id="PTHR35532">
    <property type="entry name" value="SIMILAR TO POLYHYDROXYALKANOATE DEPOLYMERASE"/>
    <property type="match status" value="1"/>
</dbReference>
<dbReference type="PANTHER" id="PTHR35532:SF5">
    <property type="entry name" value="CARBOHYDRATE-BINDING DOMAIN-CONTAINING PROTEIN"/>
    <property type="match status" value="1"/>
</dbReference>
<dbReference type="Proteomes" id="UP001324380">
    <property type="component" value="Chromosome"/>
</dbReference>
<feature type="domain" description="Carbohydrate-binding" evidence="1">
    <location>
        <begin position="61"/>
        <end position="225"/>
    </location>
</feature>
<dbReference type="Gene3D" id="2.60.40.1190">
    <property type="match status" value="1"/>
</dbReference>
<dbReference type="RefSeq" id="WP_321561841.1">
    <property type="nucleotide sequence ID" value="NZ_CP139558.1"/>
</dbReference>
<dbReference type="SUPFAM" id="SSF49344">
    <property type="entry name" value="CBD9-like"/>
    <property type="match status" value="1"/>
</dbReference>
<gene>
    <name evidence="2" type="ORF">SNE25_25490</name>
</gene>
<organism evidence="2 3">
    <name type="scientific">Mucilaginibacter sabulilitoris</name>
    <dbReference type="NCBI Taxonomy" id="1173583"/>
    <lineage>
        <taxon>Bacteria</taxon>
        <taxon>Pseudomonadati</taxon>
        <taxon>Bacteroidota</taxon>
        <taxon>Sphingobacteriia</taxon>
        <taxon>Sphingobacteriales</taxon>
        <taxon>Sphingobacteriaceae</taxon>
        <taxon>Mucilaginibacter</taxon>
    </lineage>
</organism>
<accession>A0ABZ0THK8</accession>
<name>A0ABZ0THK8_9SPHI</name>
<evidence type="ECO:0000313" key="2">
    <source>
        <dbReference type="EMBL" id="WPU92681.1"/>
    </source>
</evidence>
<dbReference type="CDD" id="cd09620">
    <property type="entry name" value="CBM9_like_3"/>
    <property type="match status" value="1"/>
</dbReference>
<dbReference type="EMBL" id="CP139558">
    <property type="protein sequence ID" value="WPU92681.1"/>
    <property type="molecule type" value="Genomic_DNA"/>
</dbReference>
<dbReference type="InterPro" id="IPR010502">
    <property type="entry name" value="Carb-bd_dom_fam9"/>
</dbReference>
<protein>
    <submittedName>
        <fullName evidence="2">Carbohydrate-binding family 9-like protein</fullName>
    </submittedName>
</protein>
<reference evidence="2 3" key="1">
    <citation type="submission" date="2023-11" db="EMBL/GenBank/DDBJ databases">
        <title>Analysis of the Genomes of Mucilaginibacter gossypii cycad 4 and M. sabulilitoris SNA2: microbes with the potential for plant growth promotion.</title>
        <authorList>
            <person name="Hirsch A.M."/>
            <person name="Humm E."/>
            <person name="Rubbi M."/>
            <person name="Del Vecchio G."/>
            <person name="Ha S.M."/>
            <person name="Pellegrini M."/>
            <person name="Gunsalus R.P."/>
        </authorList>
    </citation>
    <scope>NUCLEOTIDE SEQUENCE [LARGE SCALE GENOMIC DNA]</scope>
    <source>
        <strain evidence="2 3">SNA2</strain>
    </source>
</reference>
<keyword evidence="3" id="KW-1185">Reference proteome</keyword>
<proteinExistence type="predicted"/>
<dbReference type="Pfam" id="PF06452">
    <property type="entry name" value="CBM9_1"/>
    <property type="match status" value="1"/>
</dbReference>